<keyword evidence="6" id="KW-0411">Iron-sulfur</keyword>
<comment type="caution">
    <text evidence="9">The sequence shown here is derived from an EMBL/GenBank/DDBJ whole genome shotgun (WGS) entry which is preliminary data.</text>
</comment>
<dbReference type="Pfam" id="PF13237">
    <property type="entry name" value="Fer4_10"/>
    <property type="match status" value="1"/>
</dbReference>
<dbReference type="EMBL" id="JJRY01000016">
    <property type="protein sequence ID" value="KEF37269.1"/>
    <property type="molecule type" value="Genomic_DNA"/>
</dbReference>
<evidence type="ECO:0000259" key="8">
    <source>
        <dbReference type="PROSITE" id="PS51379"/>
    </source>
</evidence>
<feature type="domain" description="4Fe-4S ferredoxin-type" evidence="8">
    <location>
        <begin position="270"/>
        <end position="298"/>
    </location>
</feature>
<dbReference type="OrthoDB" id="9804603at2"/>
<protein>
    <submittedName>
        <fullName evidence="9">4Fe-4S binding domain/4Fe-4S dicluster domain</fullName>
    </submittedName>
</protein>
<dbReference type="GO" id="GO:0046872">
    <property type="term" value="F:metal ion binding"/>
    <property type="evidence" value="ECO:0007669"/>
    <property type="project" value="UniProtKB-KW"/>
</dbReference>
<feature type="transmembrane region" description="Helical" evidence="7">
    <location>
        <begin position="159"/>
        <end position="179"/>
    </location>
</feature>
<evidence type="ECO:0000256" key="4">
    <source>
        <dbReference type="ARBA" id="ARBA00022982"/>
    </source>
</evidence>
<evidence type="ECO:0000313" key="9">
    <source>
        <dbReference type="EMBL" id="KEF37269.1"/>
    </source>
</evidence>
<dbReference type="GO" id="GO:0051539">
    <property type="term" value="F:4 iron, 4 sulfur cluster binding"/>
    <property type="evidence" value="ECO:0007669"/>
    <property type="project" value="UniProtKB-KW"/>
</dbReference>
<evidence type="ECO:0000256" key="1">
    <source>
        <dbReference type="ARBA" id="ARBA00022448"/>
    </source>
</evidence>
<name>A0A072NHU4_SCHAZ</name>
<keyword evidence="4" id="KW-0249">Electron transport</keyword>
<dbReference type="Gene3D" id="3.30.70.20">
    <property type="match status" value="2"/>
</dbReference>
<reference evidence="9 10" key="1">
    <citation type="submission" date="2014-04" db="EMBL/GenBank/DDBJ databases">
        <title>Draft genome sequence of Bacillus azotoformans MEV2011, a (co-) denitrifying strain unable to grow in the presence of oxygen.</title>
        <authorList>
            <person name="Nielsen M."/>
            <person name="Schreiber L."/>
            <person name="Finster K."/>
            <person name="Schramm A."/>
        </authorList>
    </citation>
    <scope>NUCLEOTIDE SEQUENCE [LARGE SCALE GENOMIC DNA]</scope>
    <source>
        <strain evidence="9 10">MEV2011</strain>
    </source>
</reference>
<keyword evidence="5" id="KW-0408">Iron</keyword>
<dbReference type="InterPro" id="IPR051684">
    <property type="entry name" value="Electron_Trans/Redox"/>
</dbReference>
<dbReference type="PROSITE" id="PS51379">
    <property type="entry name" value="4FE4S_FER_2"/>
    <property type="match status" value="2"/>
</dbReference>
<dbReference type="InterPro" id="IPR017900">
    <property type="entry name" value="4Fe4S_Fe_S_CS"/>
</dbReference>
<evidence type="ECO:0000256" key="7">
    <source>
        <dbReference type="SAM" id="Phobius"/>
    </source>
</evidence>
<sequence length="332" mass="38187">MNKKNQEWNLQQKNFVLPVCLLLVFLTIAVTLWLTKGNMFYLFNFSYIGISIALGTLLTGILPKRIKQRGRLVTQFLVGSYMIFFLGVYGKENMQMEGFFFYLFMGVFIGATIHYLVAKIGGTLIFGRGWCGYACWTVAILDLLPWKQPKEGRIRHLSWFRYIHFFGSLGLVLYIMFVLQKTPQLESLEEMYWFLIGNVVYYIVGFLLAFFLKDNRAVCKYFCPIPVVQKIGSRFSLLKIEITQSKCVECFACERVCPMDIKLLDYMYAGKRVLSTECISCTACIHVCPTNAIDYTAGFDAGLAEYLRYRDEPVATRKNRKASIPPNQSSSM</sequence>
<dbReference type="PANTHER" id="PTHR30176">
    <property type="entry name" value="FERREDOXIN-TYPE PROTEIN NAPH"/>
    <property type="match status" value="1"/>
</dbReference>
<dbReference type="RefSeq" id="WP_051678264.1">
    <property type="nucleotide sequence ID" value="NZ_JJRY01000016.1"/>
</dbReference>
<evidence type="ECO:0000313" key="10">
    <source>
        <dbReference type="Proteomes" id="UP000027936"/>
    </source>
</evidence>
<keyword evidence="7" id="KW-1133">Transmembrane helix</keyword>
<feature type="transmembrane region" description="Helical" evidence="7">
    <location>
        <begin position="191"/>
        <end position="212"/>
    </location>
</feature>
<evidence type="ECO:0000256" key="5">
    <source>
        <dbReference type="ARBA" id="ARBA00023004"/>
    </source>
</evidence>
<feature type="transmembrane region" description="Helical" evidence="7">
    <location>
        <begin position="15"/>
        <end position="34"/>
    </location>
</feature>
<dbReference type="GO" id="GO:0005886">
    <property type="term" value="C:plasma membrane"/>
    <property type="evidence" value="ECO:0007669"/>
    <property type="project" value="TreeGrafter"/>
</dbReference>
<keyword evidence="1" id="KW-0813">Transport</keyword>
<keyword evidence="7" id="KW-0812">Transmembrane</keyword>
<dbReference type="InterPro" id="IPR017896">
    <property type="entry name" value="4Fe4S_Fe-S-bd"/>
</dbReference>
<keyword evidence="2" id="KW-0004">4Fe-4S</keyword>
<gene>
    <name evidence="9" type="ORF">M670_03515</name>
</gene>
<feature type="transmembrane region" description="Helical" evidence="7">
    <location>
        <begin position="40"/>
        <end position="60"/>
    </location>
</feature>
<feature type="transmembrane region" description="Helical" evidence="7">
    <location>
        <begin position="72"/>
        <end position="89"/>
    </location>
</feature>
<dbReference type="Proteomes" id="UP000027936">
    <property type="component" value="Unassembled WGS sequence"/>
</dbReference>
<dbReference type="Pfam" id="PF12801">
    <property type="entry name" value="Fer4_5"/>
    <property type="match status" value="2"/>
</dbReference>
<dbReference type="SUPFAM" id="SSF54862">
    <property type="entry name" value="4Fe-4S ferredoxins"/>
    <property type="match status" value="1"/>
</dbReference>
<evidence type="ECO:0000256" key="2">
    <source>
        <dbReference type="ARBA" id="ARBA00022485"/>
    </source>
</evidence>
<evidence type="ECO:0000256" key="3">
    <source>
        <dbReference type="ARBA" id="ARBA00022723"/>
    </source>
</evidence>
<evidence type="ECO:0000256" key="6">
    <source>
        <dbReference type="ARBA" id="ARBA00023014"/>
    </source>
</evidence>
<feature type="domain" description="4Fe-4S ferredoxin-type" evidence="8">
    <location>
        <begin position="238"/>
        <end position="267"/>
    </location>
</feature>
<dbReference type="PROSITE" id="PS00198">
    <property type="entry name" value="4FE4S_FER_1"/>
    <property type="match status" value="1"/>
</dbReference>
<proteinExistence type="predicted"/>
<dbReference type="AlphaFoldDB" id="A0A072NHU4"/>
<keyword evidence="3" id="KW-0479">Metal-binding</keyword>
<keyword evidence="7" id="KW-0472">Membrane</keyword>
<dbReference type="PANTHER" id="PTHR30176:SF3">
    <property type="entry name" value="FERREDOXIN-TYPE PROTEIN NAPH"/>
    <property type="match status" value="1"/>
</dbReference>
<dbReference type="PATRIC" id="fig|1348973.3.peg.3393"/>
<accession>A0A072NHU4</accession>
<organism evidence="9 10">
    <name type="scientific">Schinkia azotoformans MEV2011</name>
    <dbReference type="NCBI Taxonomy" id="1348973"/>
    <lineage>
        <taxon>Bacteria</taxon>
        <taxon>Bacillati</taxon>
        <taxon>Bacillota</taxon>
        <taxon>Bacilli</taxon>
        <taxon>Bacillales</taxon>
        <taxon>Bacillaceae</taxon>
        <taxon>Calidifontibacillus/Schinkia group</taxon>
        <taxon>Schinkia</taxon>
    </lineage>
</organism>
<feature type="transmembrane region" description="Helical" evidence="7">
    <location>
        <begin position="101"/>
        <end position="118"/>
    </location>
</feature>